<dbReference type="Proteomes" id="UP001174136">
    <property type="component" value="Unassembled WGS sequence"/>
</dbReference>
<keyword evidence="4 5" id="KW-0472">Membrane</keyword>
<dbReference type="Pfam" id="PF00335">
    <property type="entry name" value="Tetraspanin"/>
    <property type="match status" value="1"/>
</dbReference>
<dbReference type="InterPro" id="IPR018499">
    <property type="entry name" value="Tetraspanin/Peripherin"/>
</dbReference>
<reference evidence="6" key="1">
    <citation type="journal article" date="2023" name="Front. Mar. Sci.">
        <title>A new Merluccius polli reference genome to investigate the effects of global change in West African waters.</title>
        <authorList>
            <person name="Mateo J.L."/>
            <person name="Blanco-Fernandez C."/>
            <person name="Garcia-Vazquez E."/>
            <person name="Machado-Schiaffino G."/>
        </authorList>
    </citation>
    <scope>NUCLEOTIDE SEQUENCE</scope>
    <source>
        <strain evidence="6">C29</strain>
        <tissue evidence="6">Fin</tissue>
    </source>
</reference>
<evidence type="ECO:0000256" key="2">
    <source>
        <dbReference type="ARBA" id="ARBA00022692"/>
    </source>
</evidence>
<comment type="subcellular location">
    <subcellularLocation>
        <location evidence="1">Membrane</location>
        <topology evidence="1">Multi-pass membrane protein</topology>
    </subcellularLocation>
</comment>
<comment type="caution">
    <text evidence="6">The sequence shown here is derived from an EMBL/GenBank/DDBJ whole genome shotgun (WGS) entry which is preliminary data.</text>
</comment>
<evidence type="ECO:0000256" key="3">
    <source>
        <dbReference type="ARBA" id="ARBA00022989"/>
    </source>
</evidence>
<feature type="transmembrane region" description="Helical" evidence="5">
    <location>
        <begin position="63"/>
        <end position="85"/>
    </location>
</feature>
<protein>
    <submittedName>
        <fullName evidence="6">Tetraspanin-7</fullName>
    </submittedName>
</protein>
<keyword evidence="7" id="KW-1185">Reference proteome</keyword>
<organism evidence="6 7">
    <name type="scientific">Merluccius polli</name>
    <name type="common">Benguela hake</name>
    <name type="synonym">Merluccius cadenati</name>
    <dbReference type="NCBI Taxonomy" id="89951"/>
    <lineage>
        <taxon>Eukaryota</taxon>
        <taxon>Metazoa</taxon>
        <taxon>Chordata</taxon>
        <taxon>Craniata</taxon>
        <taxon>Vertebrata</taxon>
        <taxon>Euteleostomi</taxon>
        <taxon>Actinopterygii</taxon>
        <taxon>Neopterygii</taxon>
        <taxon>Teleostei</taxon>
        <taxon>Neoteleostei</taxon>
        <taxon>Acanthomorphata</taxon>
        <taxon>Zeiogadaria</taxon>
        <taxon>Gadariae</taxon>
        <taxon>Gadiformes</taxon>
        <taxon>Gadoidei</taxon>
        <taxon>Merlucciidae</taxon>
        <taxon>Merluccius</taxon>
    </lineage>
</organism>
<dbReference type="InterPro" id="IPR008952">
    <property type="entry name" value="Tetraspanin_EC2_sf"/>
</dbReference>
<evidence type="ECO:0000256" key="4">
    <source>
        <dbReference type="ARBA" id="ARBA00023136"/>
    </source>
</evidence>
<dbReference type="GO" id="GO:0016020">
    <property type="term" value="C:membrane"/>
    <property type="evidence" value="ECO:0007669"/>
    <property type="project" value="UniProtKB-SubCell"/>
</dbReference>
<evidence type="ECO:0000256" key="1">
    <source>
        <dbReference type="ARBA" id="ARBA00004141"/>
    </source>
</evidence>
<dbReference type="AlphaFoldDB" id="A0AA47NXB4"/>
<gene>
    <name evidence="6" type="primary">TSPAN7_1</name>
    <name evidence="6" type="ORF">N1851_022700</name>
</gene>
<dbReference type="SUPFAM" id="SSF48652">
    <property type="entry name" value="Tetraspanin"/>
    <property type="match status" value="1"/>
</dbReference>
<keyword evidence="3 5" id="KW-1133">Transmembrane helix</keyword>
<evidence type="ECO:0000313" key="7">
    <source>
        <dbReference type="Proteomes" id="UP001174136"/>
    </source>
</evidence>
<accession>A0AA47NXB4</accession>
<sequence>MIVVGFSSGYSNKHLILIQCNVYCQLDQYASTQGLLVLRGFGPVTVVMAVLGLCATAHTRPLLLLYSLVVLVVFVALMVVSAPLVQVLTQVELGMEDLFVNVTPLYRADVQLQTPLKEVQMSESCCGLKGFSDWREQLPVSCSCSPPDSASSSSSRTSFGGVAGGRRSAAVSHNAAPGEVSGCREEGSLLNLL</sequence>
<evidence type="ECO:0000313" key="6">
    <source>
        <dbReference type="EMBL" id="KAK0140343.1"/>
    </source>
</evidence>
<keyword evidence="2 5" id="KW-0812">Transmembrane</keyword>
<evidence type="ECO:0000256" key="5">
    <source>
        <dbReference type="SAM" id="Phobius"/>
    </source>
</evidence>
<dbReference type="EMBL" id="JAOPHQ010004207">
    <property type="protein sequence ID" value="KAK0140343.1"/>
    <property type="molecule type" value="Genomic_DNA"/>
</dbReference>
<name>A0AA47NXB4_MERPO</name>
<feature type="transmembrane region" description="Helical" evidence="5">
    <location>
        <begin position="36"/>
        <end position="56"/>
    </location>
</feature>
<dbReference type="Gene3D" id="1.10.1450.10">
    <property type="entry name" value="Tetraspanin"/>
    <property type="match status" value="1"/>
</dbReference>
<proteinExistence type="predicted"/>